<sequence>MTGTSTATDTAAVSVSTAVVAHGLMALGLHMATRDLPLYADCDTPASGHPINRIEIQLSPISMLPWSESIEVDEIIETPRGRAREVHCLGRLPDTGVRVDLWYVALDTARLRSVTA</sequence>
<organism evidence="1 2">
    <name type="scientific">Nocardioides oceani</name>
    <dbReference type="NCBI Taxonomy" id="3058369"/>
    <lineage>
        <taxon>Bacteria</taxon>
        <taxon>Bacillati</taxon>
        <taxon>Actinomycetota</taxon>
        <taxon>Actinomycetes</taxon>
        <taxon>Propionibacteriales</taxon>
        <taxon>Nocardioidaceae</taxon>
        <taxon>Nocardioides</taxon>
    </lineage>
</organism>
<comment type="caution">
    <text evidence="1">The sequence shown here is derived from an EMBL/GenBank/DDBJ whole genome shotgun (WGS) entry which is preliminary data.</text>
</comment>
<gene>
    <name evidence="1" type="ORF">QWY28_13445</name>
</gene>
<proteinExistence type="predicted"/>
<evidence type="ECO:0000313" key="2">
    <source>
        <dbReference type="Proteomes" id="UP001168620"/>
    </source>
</evidence>
<reference evidence="1" key="1">
    <citation type="submission" date="2023-06" db="EMBL/GenBank/DDBJ databases">
        <title>Draft genome sequence of Nocardioides sp. SOB77.</title>
        <authorList>
            <person name="Zhang G."/>
        </authorList>
    </citation>
    <scope>NUCLEOTIDE SEQUENCE</scope>
    <source>
        <strain evidence="1">SOB77</strain>
    </source>
</reference>
<dbReference type="EMBL" id="JAUHJQ010000005">
    <property type="protein sequence ID" value="MDN4173960.1"/>
    <property type="molecule type" value="Genomic_DNA"/>
</dbReference>
<name>A0ABT8FHM8_9ACTN</name>
<protein>
    <submittedName>
        <fullName evidence="1">Uncharacterized protein</fullName>
    </submittedName>
</protein>
<accession>A0ABT8FHM8</accession>
<evidence type="ECO:0000313" key="1">
    <source>
        <dbReference type="EMBL" id="MDN4173960.1"/>
    </source>
</evidence>
<dbReference type="RefSeq" id="WP_300953062.1">
    <property type="nucleotide sequence ID" value="NZ_JAUHJQ010000005.1"/>
</dbReference>
<keyword evidence="2" id="KW-1185">Reference proteome</keyword>
<dbReference type="Proteomes" id="UP001168620">
    <property type="component" value="Unassembled WGS sequence"/>
</dbReference>